<dbReference type="HAMAP" id="MF_00171">
    <property type="entry name" value="TruA"/>
    <property type="match status" value="1"/>
</dbReference>
<dbReference type="OrthoDB" id="9811823at2"/>
<evidence type="ECO:0000256" key="6">
    <source>
        <dbReference type="PIRSR" id="PIRSR001430-2"/>
    </source>
</evidence>
<dbReference type="SUPFAM" id="SSF55120">
    <property type="entry name" value="Pseudouridine synthase"/>
    <property type="match status" value="1"/>
</dbReference>
<keyword evidence="2 4" id="KW-0819">tRNA processing</keyword>
<dbReference type="eggNOG" id="COG0101">
    <property type="taxonomic scope" value="Bacteria"/>
</dbReference>
<name>C0QEH4_DESAH</name>
<evidence type="ECO:0000256" key="1">
    <source>
        <dbReference type="ARBA" id="ARBA00009375"/>
    </source>
</evidence>
<dbReference type="PIRSF" id="PIRSF001430">
    <property type="entry name" value="tRNA_psdUrid_synth"/>
    <property type="match status" value="1"/>
</dbReference>
<dbReference type="GO" id="GO:0031119">
    <property type="term" value="P:tRNA pseudouridine synthesis"/>
    <property type="evidence" value="ECO:0007669"/>
    <property type="project" value="UniProtKB-UniRule"/>
</dbReference>
<dbReference type="InterPro" id="IPR001406">
    <property type="entry name" value="PsdUridine_synth_TruA"/>
</dbReference>
<comment type="catalytic activity">
    <reaction evidence="4 7">
        <text>uridine(38/39/40) in tRNA = pseudouridine(38/39/40) in tRNA</text>
        <dbReference type="Rhea" id="RHEA:22376"/>
        <dbReference type="Rhea" id="RHEA-COMP:10085"/>
        <dbReference type="Rhea" id="RHEA-COMP:10087"/>
        <dbReference type="ChEBI" id="CHEBI:65314"/>
        <dbReference type="ChEBI" id="CHEBI:65315"/>
        <dbReference type="EC" id="5.4.99.12"/>
    </reaction>
</comment>
<organism evidence="9 10">
    <name type="scientific">Desulforapulum autotrophicum (strain ATCC 43914 / DSM 3382 / VKM B-1955 / HRM2)</name>
    <name type="common">Desulfobacterium autotrophicum</name>
    <dbReference type="NCBI Taxonomy" id="177437"/>
    <lineage>
        <taxon>Bacteria</taxon>
        <taxon>Pseudomonadati</taxon>
        <taxon>Thermodesulfobacteriota</taxon>
        <taxon>Desulfobacteria</taxon>
        <taxon>Desulfobacterales</taxon>
        <taxon>Desulfobacteraceae</taxon>
        <taxon>Desulforapulum</taxon>
    </lineage>
</organism>
<dbReference type="GO" id="GO:0003723">
    <property type="term" value="F:RNA binding"/>
    <property type="evidence" value="ECO:0007669"/>
    <property type="project" value="InterPro"/>
</dbReference>
<gene>
    <name evidence="9" type="primary">truA1</name>
    <name evidence="4" type="synonym">truA</name>
    <name evidence="9" type="ordered locus">HRM2_22180</name>
</gene>
<dbReference type="PANTHER" id="PTHR11142">
    <property type="entry name" value="PSEUDOURIDYLATE SYNTHASE"/>
    <property type="match status" value="1"/>
</dbReference>
<evidence type="ECO:0000256" key="2">
    <source>
        <dbReference type="ARBA" id="ARBA00022694"/>
    </source>
</evidence>
<evidence type="ECO:0000256" key="3">
    <source>
        <dbReference type="ARBA" id="ARBA00023235"/>
    </source>
</evidence>
<evidence type="ECO:0000256" key="5">
    <source>
        <dbReference type="PIRSR" id="PIRSR001430-1"/>
    </source>
</evidence>
<dbReference type="CDD" id="cd02570">
    <property type="entry name" value="PseudoU_synth_EcTruA"/>
    <property type="match status" value="1"/>
</dbReference>
<dbReference type="STRING" id="177437.HRM2_22180"/>
<proteinExistence type="inferred from homology"/>
<feature type="domain" description="Pseudouridine synthase I TruA alpha/beta" evidence="8">
    <location>
        <begin position="149"/>
        <end position="246"/>
    </location>
</feature>
<dbReference type="Gene3D" id="3.30.70.580">
    <property type="entry name" value="Pseudouridine synthase I, catalytic domain, N-terminal subdomain"/>
    <property type="match status" value="1"/>
</dbReference>
<accession>C0QEH4</accession>
<comment type="subunit">
    <text evidence="4">Homodimer.</text>
</comment>
<dbReference type="KEGG" id="dat:HRM2_22180"/>
<reference evidence="9 10" key="1">
    <citation type="journal article" date="2009" name="Environ. Microbiol.">
        <title>Genome sequence of Desulfobacterium autotrophicum HRM2, a marine sulfate reducer oxidizing organic carbon completely to carbon dioxide.</title>
        <authorList>
            <person name="Strittmatter A.W."/>
            <person name="Liesegang H."/>
            <person name="Rabus R."/>
            <person name="Decker I."/>
            <person name="Amann J."/>
            <person name="Andres S."/>
            <person name="Henne A."/>
            <person name="Fricke W.F."/>
            <person name="Martinez-Arias R."/>
            <person name="Bartels D."/>
            <person name="Goesmann A."/>
            <person name="Krause L."/>
            <person name="Puehler A."/>
            <person name="Klenk H.P."/>
            <person name="Richter M."/>
            <person name="Schuler M."/>
            <person name="Gloeckner F.O."/>
            <person name="Meyerdierks A."/>
            <person name="Gottschalk G."/>
            <person name="Amann R."/>
        </authorList>
    </citation>
    <scope>NUCLEOTIDE SEQUENCE [LARGE SCALE GENOMIC DNA]</scope>
    <source>
        <strain evidence="10">ATCC 43914 / DSM 3382 / HRM2</strain>
    </source>
</reference>
<sequence length="246" mass="27337">MKTNFKLTLEYDGTPYSGWQVQNNCPTVQEEIEKALSRMLNQPIRISGSGRTDAGVHALGQVANFQAATTIGAAQLKRSLNSLLKGPIVVHECRKVDQSFHSRYSARAKEYHYHFLNREDPCGVGRNYVWHIRTPLSIPAMEECCPIITGTHDFKAFEGSGSPRSTTVRTLFSTGFERTAEDRFTFKIKGDGFLRFMVRNIVGTLVLAGAGKITPENFKTILEGKDRGRAGATAPAKGLFLVEVFY</sequence>
<feature type="domain" description="Pseudouridine synthase I TruA alpha/beta" evidence="8">
    <location>
        <begin position="10"/>
        <end position="105"/>
    </location>
</feature>
<evidence type="ECO:0000256" key="7">
    <source>
        <dbReference type="RuleBase" id="RU003792"/>
    </source>
</evidence>
<dbReference type="AlphaFoldDB" id="C0QEH4"/>
<dbReference type="InterPro" id="IPR020097">
    <property type="entry name" value="PsdUridine_synth_TruA_a/b_dom"/>
</dbReference>
<dbReference type="Gene3D" id="3.30.70.660">
    <property type="entry name" value="Pseudouridine synthase I, catalytic domain, C-terminal subdomain"/>
    <property type="match status" value="1"/>
</dbReference>
<dbReference type="EMBL" id="CP001087">
    <property type="protein sequence ID" value="ACN15316.1"/>
    <property type="molecule type" value="Genomic_DNA"/>
</dbReference>
<feature type="binding site" evidence="4 6">
    <location>
        <position position="111"/>
    </location>
    <ligand>
        <name>substrate</name>
    </ligand>
</feature>
<comment type="function">
    <text evidence="4">Formation of pseudouridine at positions 38, 39 and 40 in the anticodon stem and loop of transfer RNAs.</text>
</comment>
<evidence type="ECO:0000256" key="4">
    <source>
        <dbReference type="HAMAP-Rule" id="MF_00171"/>
    </source>
</evidence>
<dbReference type="GO" id="GO:0160147">
    <property type="term" value="F:tRNA pseudouridine(38-40) synthase activity"/>
    <property type="evidence" value="ECO:0007669"/>
    <property type="project" value="UniProtKB-EC"/>
</dbReference>
<keyword evidence="9" id="KW-0456">Lyase</keyword>
<dbReference type="InterPro" id="IPR020095">
    <property type="entry name" value="PsdUridine_synth_TruA_C"/>
</dbReference>
<dbReference type="NCBIfam" id="TIGR00071">
    <property type="entry name" value="hisT_truA"/>
    <property type="match status" value="1"/>
</dbReference>
<keyword evidence="10" id="KW-1185">Reference proteome</keyword>
<comment type="similarity">
    <text evidence="1 4 7">Belongs to the tRNA pseudouridine synthase TruA family.</text>
</comment>
<dbReference type="InterPro" id="IPR020103">
    <property type="entry name" value="PsdUridine_synth_cat_dom_sf"/>
</dbReference>
<dbReference type="InterPro" id="IPR020094">
    <property type="entry name" value="TruA/RsuA/RluB/E/F_N"/>
</dbReference>
<dbReference type="GO" id="GO:0016829">
    <property type="term" value="F:lyase activity"/>
    <property type="evidence" value="ECO:0007669"/>
    <property type="project" value="UniProtKB-KW"/>
</dbReference>
<dbReference type="FunFam" id="3.30.70.580:FF:000001">
    <property type="entry name" value="tRNA pseudouridine synthase A"/>
    <property type="match status" value="1"/>
</dbReference>
<dbReference type="HOGENOM" id="CLU_014673_0_1_7"/>
<protein>
    <recommendedName>
        <fullName evidence="4">tRNA pseudouridine synthase A</fullName>
        <ecNumber evidence="4">5.4.99.12</ecNumber>
    </recommendedName>
    <alternativeName>
        <fullName evidence="4">tRNA pseudouridine(38-40) synthase</fullName>
    </alternativeName>
    <alternativeName>
        <fullName evidence="4">tRNA pseudouridylate synthase I</fullName>
    </alternativeName>
    <alternativeName>
        <fullName evidence="4">tRNA-uridine isomerase I</fullName>
    </alternativeName>
</protein>
<dbReference type="Proteomes" id="UP000000442">
    <property type="component" value="Chromosome"/>
</dbReference>
<dbReference type="Pfam" id="PF01416">
    <property type="entry name" value="PseudoU_synth_1"/>
    <property type="match status" value="2"/>
</dbReference>
<dbReference type="EC" id="5.4.99.12" evidence="4"/>
<keyword evidence="3 4" id="KW-0413">Isomerase</keyword>
<evidence type="ECO:0000313" key="9">
    <source>
        <dbReference type="EMBL" id="ACN15316.1"/>
    </source>
</evidence>
<evidence type="ECO:0000259" key="8">
    <source>
        <dbReference type="Pfam" id="PF01416"/>
    </source>
</evidence>
<comment type="caution">
    <text evidence="4">Lacks conserved residue(s) required for the propagation of feature annotation.</text>
</comment>
<feature type="active site" description="Nucleophile" evidence="4 5">
    <location>
        <position position="53"/>
    </location>
</feature>
<dbReference type="RefSeq" id="WP_015904085.1">
    <property type="nucleotide sequence ID" value="NC_012108.1"/>
</dbReference>
<dbReference type="PANTHER" id="PTHR11142:SF0">
    <property type="entry name" value="TRNA PSEUDOURIDINE SYNTHASE-LIKE 1"/>
    <property type="match status" value="1"/>
</dbReference>
<evidence type="ECO:0000313" key="10">
    <source>
        <dbReference type="Proteomes" id="UP000000442"/>
    </source>
</evidence>